<dbReference type="EMBL" id="GEDG01037331">
    <property type="protein sequence ID" value="JAP08196.1"/>
    <property type="molecule type" value="Transcribed_RNA"/>
</dbReference>
<organism evidence="2">
    <name type="scientific">Solanum chacoense</name>
    <name type="common">Chaco potato</name>
    <dbReference type="NCBI Taxonomy" id="4108"/>
    <lineage>
        <taxon>Eukaryota</taxon>
        <taxon>Viridiplantae</taxon>
        <taxon>Streptophyta</taxon>
        <taxon>Embryophyta</taxon>
        <taxon>Tracheophyta</taxon>
        <taxon>Spermatophyta</taxon>
        <taxon>Magnoliopsida</taxon>
        <taxon>eudicotyledons</taxon>
        <taxon>Gunneridae</taxon>
        <taxon>Pentapetalae</taxon>
        <taxon>asterids</taxon>
        <taxon>lamiids</taxon>
        <taxon>Solanales</taxon>
        <taxon>Solanaceae</taxon>
        <taxon>Solanoideae</taxon>
        <taxon>Solaneae</taxon>
        <taxon>Solanum</taxon>
    </lineage>
</organism>
<reference evidence="2" key="1">
    <citation type="submission" date="2015-12" db="EMBL/GenBank/DDBJ databases">
        <title>Gene expression during late stages of embryo sac development: a critical building block for successful pollen-pistil interactions.</title>
        <authorList>
            <person name="Liu Y."/>
            <person name="Joly V."/>
            <person name="Sabar M."/>
            <person name="Matton D.P."/>
        </authorList>
    </citation>
    <scope>NUCLEOTIDE SEQUENCE</scope>
</reference>
<evidence type="ECO:0000313" key="2">
    <source>
        <dbReference type="EMBL" id="JAP08196.1"/>
    </source>
</evidence>
<evidence type="ECO:0000256" key="1">
    <source>
        <dbReference type="SAM" id="SignalP"/>
    </source>
</evidence>
<feature type="signal peptide" evidence="1">
    <location>
        <begin position="1"/>
        <end position="19"/>
    </location>
</feature>
<keyword evidence="1" id="KW-0732">Signal</keyword>
<feature type="chain" id="PRO_5006865293" evidence="1">
    <location>
        <begin position="20"/>
        <end position="90"/>
    </location>
</feature>
<sequence>MTGFPLSLALLARLPSALASNKMMFFFFYSQVAFYSCIKIENEIPLYKIKASIRKKKKYGNSQSRSKWIPIFIFIHRDTHLFFIWIDMFL</sequence>
<protein>
    <submittedName>
        <fullName evidence="2">Putative ovule protein</fullName>
    </submittedName>
</protein>
<accession>A0A0V0GIZ2</accession>
<name>A0A0V0GIZ2_SOLCH</name>
<proteinExistence type="predicted"/>
<dbReference type="AlphaFoldDB" id="A0A0V0GIZ2"/>